<feature type="non-terminal residue" evidence="1">
    <location>
        <position position="1"/>
    </location>
</feature>
<dbReference type="Proteomes" id="UP000005240">
    <property type="component" value="Unassembled WGS sequence"/>
</dbReference>
<dbReference type="OrthoDB" id="2506673at2759"/>
<organism evidence="1">
    <name type="scientific">Puccinia triticina (isolate 1-1 / race 1 (BBBD))</name>
    <name type="common">Brown leaf rust fungus</name>
    <dbReference type="NCBI Taxonomy" id="630390"/>
    <lineage>
        <taxon>Eukaryota</taxon>
        <taxon>Fungi</taxon>
        <taxon>Dikarya</taxon>
        <taxon>Basidiomycota</taxon>
        <taxon>Pucciniomycotina</taxon>
        <taxon>Pucciniomycetes</taxon>
        <taxon>Pucciniales</taxon>
        <taxon>Pucciniaceae</taxon>
        <taxon>Puccinia</taxon>
    </lineage>
</organism>
<gene>
    <name evidence="1" type="ORF">PTTG_30668</name>
</gene>
<reference evidence="2" key="4">
    <citation type="submission" date="2025-05" db="UniProtKB">
        <authorList>
            <consortium name="EnsemblFungi"/>
        </authorList>
    </citation>
    <scope>IDENTIFICATION</scope>
    <source>
        <strain evidence="2">isolate 1-1 / race 1 (BBBD)</strain>
    </source>
</reference>
<reference evidence="2 3" key="3">
    <citation type="journal article" date="2017" name="G3 (Bethesda)">
        <title>Comparative analysis highlights variable genome content of wheat rusts and divergence of the mating loci.</title>
        <authorList>
            <person name="Cuomo C.A."/>
            <person name="Bakkeren G."/>
            <person name="Khalil H.B."/>
            <person name="Panwar V."/>
            <person name="Joly D."/>
            <person name="Linning R."/>
            <person name="Sakthikumar S."/>
            <person name="Song X."/>
            <person name="Adiconis X."/>
            <person name="Fan L."/>
            <person name="Goldberg J.M."/>
            <person name="Levin J.Z."/>
            <person name="Young S."/>
            <person name="Zeng Q."/>
            <person name="Anikster Y."/>
            <person name="Bruce M."/>
            <person name="Wang M."/>
            <person name="Yin C."/>
            <person name="McCallum B."/>
            <person name="Szabo L.J."/>
            <person name="Hulbert S."/>
            <person name="Chen X."/>
            <person name="Fellers J.P."/>
        </authorList>
    </citation>
    <scope>NUCLEOTIDE SEQUENCE</scope>
    <source>
        <strain evidence="3">Isolate 1-1 / race 1 (BBBD)</strain>
        <strain evidence="2">isolate 1-1 / race 1 (BBBD)</strain>
    </source>
</reference>
<feature type="non-terminal residue" evidence="1">
    <location>
        <position position="293"/>
    </location>
</feature>
<dbReference type="VEuPathDB" id="FungiDB:PTTG_30668"/>
<dbReference type="AlphaFoldDB" id="A0A180FXV7"/>
<evidence type="ECO:0008006" key="4">
    <source>
        <dbReference type="Google" id="ProtNLM"/>
    </source>
</evidence>
<evidence type="ECO:0000313" key="2">
    <source>
        <dbReference type="EnsemblFungi" id="PTTG_30668-t43_1-p1"/>
    </source>
</evidence>
<dbReference type="EMBL" id="ADAS02005676">
    <property type="protein sequence ID" value="OAV85246.1"/>
    <property type="molecule type" value="Genomic_DNA"/>
</dbReference>
<protein>
    <recommendedName>
        <fullName evidence="4">GCM domain-containing protein</fullName>
    </recommendedName>
</protein>
<sequence length="293" mass="33501">KIKCQGLVGKCKGTVRHVKCPDSVAVRIDHHLPSGWGILRHKGVHPHPWPVAKKPDPLAKEELKEEIKKNPKAGALKLKMGKPTDPHSAFGSVVSIHESYQNRDRLAYYRRCILAELGLAPDKLGAGVGDKFILDMFGWASRGLWIISSSFMPKAEHFTFQTKWMSDRLLARDKDNKVYSGGLISDVTYRYFETGYLLTTSMFCEDLKRWIPIQLTWIRGLSEQYYKIHFATLFRQFLAAPITPAERDTLVREVVDFSSAQVEGFVSAYLEVFRQGTRKEVRGMLKGCREHYR</sequence>
<accession>A0A180FXV7</accession>
<dbReference type="STRING" id="630390.A0A180FXV7"/>
<proteinExistence type="predicted"/>
<reference evidence="1" key="2">
    <citation type="submission" date="2016-05" db="EMBL/GenBank/DDBJ databases">
        <title>Comparative analysis highlights variable genome content of wheat rusts and divergence of the mating loci.</title>
        <authorList>
            <person name="Cuomo C.A."/>
            <person name="Bakkeren G."/>
            <person name="Szabo L."/>
            <person name="Khalil H."/>
            <person name="Joly D."/>
            <person name="Goldberg J."/>
            <person name="Young S."/>
            <person name="Zeng Q."/>
            <person name="Fellers J."/>
        </authorList>
    </citation>
    <scope>NUCLEOTIDE SEQUENCE [LARGE SCALE GENOMIC DNA]</scope>
    <source>
        <strain evidence="1">1-1 BBBD Race 1</strain>
    </source>
</reference>
<name>A0A180FXV7_PUCT1</name>
<evidence type="ECO:0000313" key="3">
    <source>
        <dbReference type="Proteomes" id="UP000005240"/>
    </source>
</evidence>
<reference evidence="1" key="1">
    <citation type="submission" date="2009-11" db="EMBL/GenBank/DDBJ databases">
        <authorList>
            <consortium name="The Broad Institute Genome Sequencing Platform"/>
            <person name="Ward D."/>
            <person name="Feldgarden M."/>
            <person name="Earl A."/>
            <person name="Young S.K."/>
            <person name="Zeng Q."/>
            <person name="Koehrsen M."/>
            <person name="Alvarado L."/>
            <person name="Berlin A."/>
            <person name="Bochicchio J."/>
            <person name="Borenstein D."/>
            <person name="Chapman S.B."/>
            <person name="Chen Z."/>
            <person name="Engels R."/>
            <person name="Freedman E."/>
            <person name="Gellesch M."/>
            <person name="Goldberg J."/>
            <person name="Griggs A."/>
            <person name="Gujja S."/>
            <person name="Heilman E."/>
            <person name="Heiman D."/>
            <person name="Hepburn T."/>
            <person name="Howarth C."/>
            <person name="Jen D."/>
            <person name="Larson L."/>
            <person name="Lewis B."/>
            <person name="Mehta T."/>
            <person name="Park D."/>
            <person name="Pearson M."/>
            <person name="Roberts A."/>
            <person name="Saif S."/>
            <person name="Shea T."/>
            <person name="Shenoy N."/>
            <person name="Sisk P."/>
            <person name="Stolte C."/>
            <person name="Sykes S."/>
            <person name="Thomson T."/>
            <person name="Walk T."/>
            <person name="White J."/>
            <person name="Yandava C."/>
            <person name="Izard J."/>
            <person name="Baranova O.V."/>
            <person name="Blanton J.M."/>
            <person name="Tanner A.C."/>
            <person name="Dewhirst F.E."/>
            <person name="Haas B."/>
            <person name="Nusbaum C."/>
            <person name="Birren B."/>
        </authorList>
    </citation>
    <scope>NUCLEOTIDE SEQUENCE [LARGE SCALE GENOMIC DNA]</scope>
    <source>
        <strain evidence="1">1-1 BBBD Race 1</strain>
    </source>
</reference>
<dbReference type="EnsemblFungi" id="PTTG_30668-t43_1">
    <property type="protein sequence ID" value="PTTG_30668-t43_1-p1"/>
    <property type="gene ID" value="PTTG_30668"/>
</dbReference>
<keyword evidence="3" id="KW-1185">Reference proteome</keyword>
<evidence type="ECO:0000313" key="1">
    <source>
        <dbReference type="EMBL" id="OAV85246.1"/>
    </source>
</evidence>